<feature type="region of interest" description="Disordered" evidence="1">
    <location>
        <begin position="211"/>
        <end position="230"/>
    </location>
</feature>
<name>A0A5C2RXH0_9APHY</name>
<dbReference type="AlphaFoldDB" id="A0A5C2RXH0"/>
<organism evidence="2 3">
    <name type="scientific">Lentinus tigrinus ALCF2SS1-6</name>
    <dbReference type="NCBI Taxonomy" id="1328759"/>
    <lineage>
        <taxon>Eukaryota</taxon>
        <taxon>Fungi</taxon>
        <taxon>Dikarya</taxon>
        <taxon>Basidiomycota</taxon>
        <taxon>Agaricomycotina</taxon>
        <taxon>Agaricomycetes</taxon>
        <taxon>Polyporales</taxon>
        <taxon>Polyporaceae</taxon>
        <taxon>Lentinus</taxon>
    </lineage>
</organism>
<reference evidence="2" key="1">
    <citation type="journal article" date="2018" name="Genome Biol. Evol.">
        <title>Genomics and development of Lentinus tigrinus, a white-rot wood-decaying mushroom with dimorphic fruiting bodies.</title>
        <authorList>
            <person name="Wu B."/>
            <person name="Xu Z."/>
            <person name="Knudson A."/>
            <person name="Carlson A."/>
            <person name="Chen N."/>
            <person name="Kovaka S."/>
            <person name="LaButti K."/>
            <person name="Lipzen A."/>
            <person name="Pennachio C."/>
            <person name="Riley R."/>
            <person name="Schakwitz W."/>
            <person name="Umezawa K."/>
            <person name="Ohm R.A."/>
            <person name="Grigoriev I.V."/>
            <person name="Nagy L.G."/>
            <person name="Gibbons J."/>
            <person name="Hibbett D."/>
        </authorList>
    </citation>
    <scope>NUCLEOTIDE SEQUENCE [LARGE SCALE GENOMIC DNA]</scope>
    <source>
        <strain evidence="2">ALCF2SS1-6</strain>
    </source>
</reference>
<dbReference type="Proteomes" id="UP000313359">
    <property type="component" value="Unassembled WGS sequence"/>
</dbReference>
<dbReference type="OrthoDB" id="2758264at2759"/>
<feature type="region of interest" description="Disordered" evidence="1">
    <location>
        <begin position="61"/>
        <end position="110"/>
    </location>
</feature>
<dbReference type="EMBL" id="ML122293">
    <property type="protein sequence ID" value="RPD55765.1"/>
    <property type="molecule type" value="Genomic_DNA"/>
</dbReference>
<feature type="region of interest" description="Disordered" evidence="1">
    <location>
        <begin position="334"/>
        <end position="355"/>
    </location>
</feature>
<evidence type="ECO:0000313" key="3">
    <source>
        <dbReference type="Proteomes" id="UP000313359"/>
    </source>
</evidence>
<evidence type="ECO:0000313" key="2">
    <source>
        <dbReference type="EMBL" id="RPD55765.1"/>
    </source>
</evidence>
<feature type="compositionally biased region" description="Polar residues" evidence="1">
    <location>
        <begin position="72"/>
        <end position="89"/>
    </location>
</feature>
<proteinExistence type="predicted"/>
<feature type="region of interest" description="Disordered" evidence="1">
    <location>
        <begin position="434"/>
        <end position="459"/>
    </location>
</feature>
<gene>
    <name evidence="2" type="ORF">L227DRAFT_615144</name>
</gene>
<sequence>MSQPDHAPFESLSPAQQAEYLRRFGRAGYWLGVLPNHPRIQHPPPQPLPQPLPHTAYGIVPGAAPTAPFQAPHSQAPTHQHGHANQQQHCRPLLGSQPASQDAAPSQAAEVPRLDFSIPLNTTVIGARPSKTILRLSCDIPFADFWDRVCARMGVDPASAELGYKLSNAQAGDDPRVLASEDDFHHAVDDCQGAVCRARTRTVEVVIHNLKPPSQAPSSGATGKKRKQDAIDADDVQDIVKYKEGLRALSKHLMCARHTRHCYISPIDGSHVKIDNDTLTFWAKKISLSEATLTRPPNLLQFDHAAKRRRTASSGTSQGTNIHLVLSDRVALGNRDGQHHANSDSPPPADTDSDDSDVLVAYPDILVALRELHEVMPIANLLQFEPALRAQGIHYVDGAEHVSKEFLAQEVGMPPGVIPAFTAHVTRLAKRARKGKGGHCTVPRGADGGDEENKPIIVE</sequence>
<feature type="compositionally biased region" description="Low complexity" evidence="1">
    <location>
        <begin position="96"/>
        <end position="109"/>
    </location>
</feature>
<accession>A0A5C2RXH0</accession>
<protein>
    <submittedName>
        <fullName evidence="2">Uncharacterized protein</fullName>
    </submittedName>
</protein>
<evidence type="ECO:0000256" key="1">
    <source>
        <dbReference type="SAM" id="MobiDB-lite"/>
    </source>
</evidence>
<keyword evidence="3" id="KW-1185">Reference proteome</keyword>